<evidence type="ECO:0000313" key="3">
    <source>
        <dbReference type="Proteomes" id="UP000091918"/>
    </source>
</evidence>
<gene>
    <name evidence="2" type="ORF">ACJ72_02586</name>
</gene>
<feature type="compositionally biased region" description="Polar residues" evidence="1">
    <location>
        <begin position="189"/>
        <end position="212"/>
    </location>
</feature>
<organism evidence="2 3">
    <name type="scientific">Emergomyces africanus</name>
    <dbReference type="NCBI Taxonomy" id="1955775"/>
    <lineage>
        <taxon>Eukaryota</taxon>
        <taxon>Fungi</taxon>
        <taxon>Dikarya</taxon>
        <taxon>Ascomycota</taxon>
        <taxon>Pezizomycotina</taxon>
        <taxon>Eurotiomycetes</taxon>
        <taxon>Eurotiomycetidae</taxon>
        <taxon>Onygenales</taxon>
        <taxon>Ajellomycetaceae</taxon>
        <taxon>Emergomyces</taxon>
    </lineage>
</organism>
<reference evidence="2 3" key="1">
    <citation type="submission" date="2015-07" db="EMBL/GenBank/DDBJ databases">
        <title>Emmonsia species relationships and genome sequence.</title>
        <authorList>
            <person name="Cuomo C.A."/>
            <person name="Schwartz I.S."/>
            <person name="Kenyon C."/>
            <person name="de Hoog G.S."/>
            <person name="Govender N.P."/>
            <person name="Botha A."/>
            <person name="Moreno L."/>
            <person name="de Vries M."/>
            <person name="Munoz J.F."/>
            <person name="Stielow J.B."/>
        </authorList>
    </citation>
    <scope>NUCLEOTIDE SEQUENCE [LARGE SCALE GENOMIC DNA]</scope>
    <source>
        <strain evidence="2 3">CBS 136260</strain>
    </source>
</reference>
<dbReference type="AlphaFoldDB" id="A0A1B7P212"/>
<feature type="region of interest" description="Disordered" evidence="1">
    <location>
        <begin position="120"/>
        <end position="142"/>
    </location>
</feature>
<sequence length="802" mass="86628">MEPLYPKKTHRRSRSRKKKSTETVGSIVPGRAPVGFVTTEVVLMDSNITIGDDEDVQKRGGIDDDGLVVAATTAVTTIENNNIPCLSGDGIKQTSLTTTATTTTTAEGVLMPICFPKQTTEQPVDGDTHSSKTHPLETFPLTSSTCPSTNRVILIASPSSSAFTAFEPTIATRSRSHSTEIKAADKVDSPSTRPVSCNPETTLRDSSISHSHSWAARSRKSSGELDDIDHLPSSRPISLSSFAVRTHNRNKGSKSWIPFSLEALDETGNEMDCRNQNHGARPPAQFLTPNITTGNHPLRNVTTIDPRSNAFRCYGTSPQGAPQWPQGMRQQPYAGHAETLGYYQQNFGANIPGRNLRPATIPYTNIATPGTGPRTMVPDDISPTKHEEKMALRALQYNMVTQSYLQTSHYPPGFTSNTSGKAQNICPSNSGTGPGYYEGPTGLKTSYAQAPGPVDQTYSLHPSPIVRENGNAHISGYGPDQIQPSCGVPGIFSDTGNLGTATEIFQDSENIKNPPASFSNQPPVFLKPPPSYQTNVKPSPLRIDSDQPSNAKLYGLAKYLNNVITTSQTASDSNQGFKIEVRDCVGKVHPAPLTTDPIKTSNKSLKLDPSPAKDTGIPQIQCTVKNAQTQGNLLGSGRTSTSMPLTYASSNRPTKVSPVFSSSCAGRPESGETIPKSANSPQSRFKFKFPPPGLPIPPNLQGVRADKTYFGVETRASRLVQSNIWFHTDSRGEDLFRQHITEIAGEEARRQRVVKVPLRAGEQEGVAEAGTVLLGHVLANLRSYILKDSHQTKGFANFRSPA</sequence>
<feature type="compositionally biased region" description="Polar residues" evidence="1">
    <location>
        <begin position="646"/>
        <end position="664"/>
    </location>
</feature>
<feature type="compositionally biased region" description="Basic and acidic residues" evidence="1">
    <location>
        <begin position="177"/>
        <end position="188"/>
    </location>
</feature>
<dbReference type="OrthoDB" id="10251048at2759"/>
<evidence type="ECO:0000256" key="1">
    <source>
        <dbReference type="SAM" id="MobiDB-lite"/>
    </source>
</evidence>
<name>A0A1B7P212_9EURO</name>
<keyword evidence="3" id="KW-1185">Reference proteome</keyword>
<feature type="region of interest" description="Disordered" evidence="1">
    <location>
        <begin position="646"/>
        <end position="682"/>
    </location>
</feature>
<comment type="caution">
    <text evidence="2">The sequence shown here is derived from an EMBL/GenBank/DDBJ whole genome shotgun (WGS) entry which is preliminary data.</text>
</comment>
<protein>
    <submittedName>
        <fullName evidence="2">Uncharacterized protein</fullName>
    </submittedName>
</protein>
<feature type="compositionally biased region" description="Basic residues" evidence="1">
    <location>
        <begin position="7"/>
        <end position="19"/>
    </location>
</feature>
<dbReference type="Proteomes" id="UP000091918">
    <property type="component" value="Unassembled WGS sequence"/>
</dbReference>
<accession>A0A1B7P212</accession>
<evidence type="ECO:0000313" key="2">
    <source>
        <dbReference type="EMBL" id="OAX83056.1"/>
    </source>
</evidence>
<dbReference type="STRING" id="1658172.A0A1B7P212"/>
<dbReference type="EMBL" id="LGUA01000221">
    <property type="protein sequence ID" value="OAX83056.1"/>
    <property type="molecule type" value="Genomic_DNA"/>
</dbReference>
<feature type="region of interest" description="Disordered" evidence="1">
    <location>
        <begin position="174"/>
        <end position="232"/>
    </location>
</feature>
<feature type="region of interest" description="Disordered" evidence="1">
    <location>
        <begin position="1"/>
        <end position="24"/>
    </location>
</feature>
<proteinExistence type="predicted"/>
<feature type="region of interest" description="Disordered" evidence="1">
    <location>
        <begin position="592"/>
        <end position="613"/>
    </location>
</feature>